<evidence type="ECO:0000313" key="3">
    <source>
        <dbReference type="Proteomes" id="UP000295531"/>
    </source>
</evidence>
<reference evidence="2 3" key="1">
    <citation type="submission" date="2019-03" db="EMBL/GenBank/DDBJ databases">
        <title>Freshwater and sediment microbial communities from various areas in North America, analyzing microbe dynamics in response to fracking.</title>
        <authorList>
            <person name="Lamendella R."/>
        </authorList>
    </citation>
    <scope>NUCLEOTIDE SEQUENCE [LARGE SCALE GENOMIC DNA]</scope>
    <source>
        <strain evidence="2 3">18_TX</strain>
    </source>
</reference>
<comment type="similarity">
    <text evidence="1">Belongs to the anhydro-N-acetylmuramic acid kinase family.</text>
</comment>
<comment type="pathway">
    <text evidence="1">Amino-sugar metabolism; 1,6-anhydro-N-acetylmuramate degradation.</text>
</comment>
<dbReference type="HAMAP" id="MF_01270">
    <property type="entry name" value="AnhMurNAc_kinase"/>
    <property type="match status" value="1"/>
</dbReference>
<dbReference type="InterPro" id="IPR043129">
    <property type="entry name" value="ATPase_NBD"/>
</dbReference>
<dbReference type="Proteomes" id="UP000295531">
    <property type="component" value="Unassembled WGS sequence"/>
</dbReference>
<dbReference type="PANTHER" id="PTHR30605">
    <property type="entry name" value="ANHYDRO-N-ACETYLMURAMIC ACID KINASE"/>
    <property type="match status" value="1"/>
</dbReference>
<dbReference type="InterPro" id="IPR005338">
    <property type="entry name" value="Anhydro_N_Ac-Mur_kinase"/>
</dbReference>
<keyword evidence="3" id="KW-1185">Reference proteome</keyword>
<proteinExistence type="inferred from homology"/>
<dbReference type="UniPathway" id="UPA00343"/>
<sequence>MAEYYIGIMSGTSVDAVDAVLCQINSAGETEHLSSHSEPFSAPLSARLHQAMSPSISDLLAFKQLEHDYSELVVTAVNNLLALSNKTAKQIKTIGCHGQTLWHHPPSIASADGSAAFTLQLLNPALIAVKTGIDVVSDFRQKDIVAGGEGAPLVPAFHHHVFARQCPARTAILNLGGIANITYLGSDKTSVIGFDTGPANTLLDLAYRLHYGSPGYDKNGHTASQGLVQEALLQRLLQDPYFTKLPPKSTGREYFSETWLNKKLNSSIKGKDLLRTLLELTVDSIVQSLTLLPHSPSLIVACGGGVHNQLLMRQLCTKLAPTNLTTTADYGIDPQAVEAIAFAWLAWCYDRRQPGNLSAVTGAQRHVVLGSKTYAN</sequence>
<dbReference type="GO" id="GO:0097175">
    <property type="term" value="P:1,6-anhydro-N-acetyl-beta-muramic acid catabolic process"/>
    <property type="evidence" value="ECO:0007669"/>
    <property type="project" value="UniProtKB-UniRule"/>
</dbReference>
<dbReference type="GO" id="GO:0016301">
    <property type="term" value="F:kinase activity"/>
    <property type="evidence" value="ECO:0007669"/>
    <property type="project" value="UniProtKB-KW"/>
</dbReference>
<comment type="catalytic activity">
    <reaction evidence="1">
        <text>1,6-anhydro-N-acetyl-beta-muramate + ATP + H2O = N-acetyl-D-muramate 6-phosphate + ADP + H(+)</text>
        <dbReference type="Rhea" id="RHEA:24952"/>
        <dbReference type="ChEBI" id="CHEBI:15377"/>
        <dbReference type="ChEBI" id="CHEBI:15378"/>
        <dbReference type="ChEBI" id="CHEBI:30616"/>
        <dbReference type="ChEBI" id="CHEBI:58690"/>
        <dbReference type="ChEBI" id="CHEBI:58722"/>
        <dbReference type="ChEBI" id="CHEBI:456216"/>
        <dbReference type="EC" id="2.7.1.170"/>
    </reaction>
</comment>
<dbReference type="GO" id="GO:0009254">
    <property type="term" value="P:peptidoglycan turnover"/>
    <property type="evidence" value="ECO:0007669"/>
    <property type="project" value="UniProtKB-UniRule"/>
</dbReference>
<keyword evidence="1" id="KW-0067">ATP-binding</keyword>
<comment type="caution">
    <text evidence="2">The sequence shown here is derived from an EMBL/GenBank/DDBJ whole genome shotgun (WGS) entry which is preliminary data.</text>
</comment>
<dbReference type="EC" id="2.7.1.170" evidence="1"/>
<dbReference type="NCBIfam" id="NF007139">
    <property type="entry name" value="PRK09585.1-3"/>
    <property type="match status" value="1"/>
</dbReference>
<dbReference type="AlphaFoldDB" id="A0A4R6P4S5"/>
<organism evidence="2 3">
    <name type="scientific">Idiomarina aquatica</name>
    <dbReference type="NCBI Taxonomy" id="1327752"/>
    <lineage>
        <taxon>Bacteria</taxon>
        <taxon>Pseudomonadati</taxon>
        <taxon>Pseudomonadota</taxon>
        <taxon>Gammaproteobacteria</taxon>
        <taxon>Alteromonadales</taxon>
        <taxon>Idiomarinaceae</taxon>
        <taxon>Idiomarina</taxon>
    </lineage>
</organism>
<protein>
    <recommendedName>
        <fullName evidence="1">Anhydro-N-acetylmuramic acid kinase</fullName>
        <ecNumber evidence="1">2.7.1.170</ecNumber>
    </recommendedName>
    <alternativeName>
        <fullName evidence="1">AnhMurNAc kinase</fullName>
    </alternativeName>
</protein>
<feature type="binding site" evidence="1">
    <location>
        <begin position="11"/>
        <end position="18"/>
    </location>
    <ligand>
        <name>ATP</name>
        <dbReference type="ChEBI" id="CHEBI:30616"/>
    </ligand>
</feature>
<keyword evidence="1" id="KW-0808">Transferase</keyword>
<dbReference type="OrthoDB" id="9763949at2"/>
<dbReference type="GO" id="GO:0005524">
    <property type="term" value="F:ATP binding"/>
    <property type="evidence" value="ECO:0007669"/>
    <property type="project" value="UniProtKB-UniRule"/>
</dbReference>
<keyword evidence="1 2" id="KW-0418">Kinase</keyword>
<dbReference type="SUPFAM" id="SSF53067">
    <property type="entry name" value="Actin-like ATPase domain"/>
    <property type="match status" value="1"/>
</dbReference>
<keyword evidence="1" id="KW-0547">Nucleotide-binding</keyword>
<name>A0A4R6P4S5_9GAMM</name>
<dbReference type="Gene3D" id="3.30.420.40">
    <property type="match status" value="2"/>
</dbReference>
<comment type="pathway">
    <text evidence="1">Cell wall biogenesis; peptidoglycan recycling.</text>
</comment>
<keyword evidence="1" id="KW-0119">Carbohydrate metabolism</keyword>
<dbReference type="UniPathway" id="UPA00544"/>
<comment type="function">
    <text evidence="1">Catalyzes the specific phosphorylation of 1,6-anhydro-N-acetylmuramic acid (anhMurNAc) with the simultaneous cleavage of the 1,6-anhydro ring, generating MurNAc-6-P. Is required for the utilization of anhMurNAc either imported from the medium or derived from its own cell wall murein, and thus plays a role in cell wall recycling.</text>
</comment>
<dbReference type="RefSeq" id="WP_133539858.1">
    <property type="nucleotide sequence ID" value="NZ_SNXI01000009.1"/>
</dbReference>
<gene>
    <name evidence="1" type="primary">anmK</name>
    <name evidence="2" type="ORF">DEU29_10936</name>
</gene>
<dbReference type="Pfam" id="PF03702">
    <property type="entry name" value="AnmK"/>
    <property type="match status" value="1"/>
</dbReference>
<accession>A0A4R6P4S5</accession>
<dbReference type="CDD" id="cd24050">
    <property type="entry name" value="ASKHA_NBD_ANMK"/>
    <property type="match status" value="1"/>
</dbReference>
<dbReference type="GO" id="GO:0016773">
    <property type="term" value="F:phosphotransferase activity, alcohol group as acceptor"/>
    <property type="evidence" value="ECO:0007669"/>
    <property type="project" value="UniProtKB-UniRule"/>
</dbReference>
<dbReference type="EMBL" id="SNXI01000009">
    <property type="protein sequence ID" value="TDP32607.1"/>
    <property type="molecule type" value="Genomic_DNA"/>
</dbReference>
<dbReference type="PANTHER" id="PTHR30605:SF0">
    <property type="entry name" value="ANHYDRO-N-ACETYLMURAMIC ACID KINASE"/>
    <property type="match status" value="1"/>
</dbReference>
<evidence type="ECO:0000256" key="1">
    <source>
        <dbReference type="HAMAP-Rule" id="MF_01270"/>
    </source>
</evidence>
<dbReference type="GO" id="GO:0006040">
    <property type="term" value="P:amino sugar metabolic process"/>
    <property type="evidence" value="ECO:0007669"/>
    <property type="project" value="InterPro"/>
</dbReference>
<evidence type="ECO:0000313" key="2">
    <source>
        <dbReference type="EMBL" id="TDP32607.1"/>
    </source>
</evidence>